<dbReference type="Proteomes" id="UP000283387">
    <property type="component" value="Unassembled WGS sequence"/>
</dbReference>
<dbReference type="InterPro" id="IPR051801">
    <property type="entry name" value="GH28_Enzymes"/>
</dbReference>
<comment type="similarity">
    <text evidence="1 4">Belongs to the glycosyl hydrolase 28 family.</text>
</comment>
<dbReference type="Pfam" id="PF00295">
    <property type="entry name" value="Glyco_hydro_28"/>
    <property type="match status" value="1"/>
</dbReference>
<dbReference type="InterPro" id="IPR011050">
    <property type="entry name" value="Pectin_lyase_fold/virulence"/>
</dbReference>
<dbReference type="Gene3D" id="2.160.20.10">
    <property type="entry name" value="Single-stranded right-handed beta-helix, Pectin lyase-like"/>
    <property type="match status" value="1"/>
</dbReference>
<accession>A0A419VWD4</accession>
<keyword evidence="2 4" id="KW-0378">Hydrolase</keyword>
<dbReference type="EMBL" id="RAPN01000004">
    <property type="protein sequence ID" value="RKD86464.1"/>
    <property type="molecule type" value="Genomic_DNA"/>
</dbReference>
<name>A0A419VWD4_9BACT</name>
<comment type="caution">
    <text evidence="5">The sequence shown here is derived from an EMBL/GenBank/DDBJ whole genome shotgun (WGS) entry which is preliminary data.</text>
</comment>
<dbReference type="GO" id="GO:0016829">
    <property type="term" value="F:lyase activity"/>
    <property type="evidence" value="ECO:0007669"/>
    <property type="project" value="UniProtKB-KW"/>
</dbReference>
<evidence type="ECO:0000256" key="4">
    <source>
        <dbReference type="RuleBase" id="RU361169"/>
    </source>
</evidence>
<reference evidence="5 6" key="1">
    <citation type="submission" date="2018-09" db="EMBL/GenBank/DDBJ databases">
        <title>Genomic Encyclopedia of Archaeal and Bacterial Type Strains, Phase II (KMG-II): from individual species to whole genera.</title>
        <authorList>
            <person name="Goeker M."/>
        </authorList>
    </citation>
    <scope>NUCLEOTIDE SEQUENCE [LARGE SCALE GENOMIC DNA]</scope>
    <source>
        <strain evidence="5 6">DSM 27148</strain>
    </source>
</reference>
<gene>
    <name evidence="5" type="ORF">BC643_4157</name>
</gene>
<evidence type="ECO:0000313" key="5">
    <source>
        <dbReference type="EMBL" id="RKD86464.1"/>
    </source>
</evidence>
<dbReference type="InterPro" id="IPR012334">
    <property type="entry name" value="Pectin_lyas_fold"/>
</dbReference>
<evidence type="ECO:0000313" key="6">
    <source>
        <dbReference type="Proteomes" id="UP000283387"/>
    </source>
</evidence>
<keyword evidence="6" id="KW-1185">Reference proteome</keyword>
<dbReference type="InterPro" id="IPR000743">
    <property type="entry name" value="Glyco_hydro_28"/>
</dbReference>
<organism evidence="5 6">
    <name type="scientific">Mangrovibacterium diazotrophicum</name>
    <dbReference type="NCBI Taxonomy" id="1261403"/>
    <lineage>
        <taxon>Bacteria</taxon>
        <taxon>Pseudomonadati</taxon>
        <taxon>Bacteroidota</taxon>
        <taxon>Bacteroidia</taxon>
        <taxon>Marinilabiliales</taxon>
        <taxon>Prolixibacteraceae</taxon>
        <taxon>Mangrovibacterium</taxon>
    </lineage>
</organism>
<protein>
    <submittedName>
        <fullName evidence="5">Pectate lyase-like protein</fullName>
    </submittedName>
</protein>
<dbReference type="InterPro" id="IPR006626">
    <property type="entry name" value="PbH1"/>
</dbReference>
<keyword evidence="3 4" id="KW-0326">Glycosidase</keyword>
<evidence type="ECO:0000256" key="3">
    <source>
        <dbReference type="ARBA" id="ARBA00023295"/>
    </source>
</evidence>
<dbReference type="SMART" id="SM00710">
    <property type="entry name" value="PbH1"/>
    <property type="match status" value="6"/>
</dbReference>
<evidence type="ECO:0000256" key="1">
    <source>
        <dbReference type="ARBA" id="ARBA00008834"/>
    </source>
</evidence>
<dbReference type="AlphaFoldDB" id="A0A419VWD4"/>
<proteinExistence type="inferred from homology"/>
<sequence length="577" mass="64026">MTIYDDIHLKTNTQSLFYMKKQFLYLTGSLLMSMLVACQCPTTETKQEPSSIAGMNLPFEMPEIQVPTFKADTFNIVDFGAVPNDHSLSTVAINSAIKKCSESGGGVVLVPAGLWITGPIYMQSNVNLHTANGAYIQFTADLNQYKLIDSFFEGLSEIRCESPIMGRDLENVAITGQGIFDGDGSKWRQIKKEKLTANQWKEFVNSGGVVVDDRKWYPSEASMIGNEHKDQLPKEWTLENMEPFKHYLRPVMVSFVNCKKLLLEGVTFQNSPAWNVNPLMCEHVTLRNLSIRNPWFSQNGDGLDLESCRIGVIENCSFDVGDDAICIKSGKDEDGRERGKPTELFVIKDCVVYHGHGGFVLGSEMSGGVRNLYAKNLTFIGTDCGLRFKSTRGRGGVVENIWMEDIRMSNIPTEAIRFNLFYAGKSPSEDPITGDLIIESAPVSEETPAFRNMYFKNIYCDGAKQAVKIVGIPEMPVENIQFEDMLIKADKGIGINYASKIGFKNVALHLDEGGVAATLSNSQDMTFDAFETTGAEQLFKIGGTTTKNVKLNMAGYTLNEKDVEVLPAIKDEVHLLN</sequence>
<dbReference type="GO" id="GO:0004650">
    <property type="term" value="F:polygalacturonase activity"/>
    <property type="evidence" value="ECO:0007669"/>
    <property type="project" value="InterPro"/>
</dbReference>
<evidence type="ECO:0000256" key="2">
    <source>
        <dbReference type="ARBA" id="ARBA00022801"/>
    </source>
</evidence>
<dbReference type="GO" id="GO:0005975">
    <property type="term" value="P:carbohydrate metabolic process"/>
    <property type="evidence" value="ECO:0007669"/>
    <property type="project" value="InterPro"/>
</dbReference>
<keyword evidence="5" id="KW-0456">Lyase</keyword>
<dbReference type="PANTHER" id="PTHR31339">
    <property type="entry name" value="PECTIN LYASE-RELATED"/>
    <property type="match status" value="1"/>
</dbReference>
<dbReference type="SUPFAM" id="SSF51126">
    <property type="entry name" value="Pectin lyase-like"/>
    <property type="match status" value="1"/>
</dbReference>
<dbReference type="PANTHER" id="PTHR31339:SF9">
    <property type="entry name" value="PLASMIN AND FIBRONECTIN-BINDING PROTEIN A"/>
    <property type="match status" value="1"/>
</dbReference>